<dbReference type="InterPro" id="IPR016024">
    <property type="entry name" value="ARM-type_fold"/>
</dbReference>
<feature type="repeat" description="ARM" evidence="8">
    <location>
        <begin position="383"/>
        <end position="425"/>
    </location>
</feature>
<comment type="similarity">
    <text evidence="2">Belongs to the prenylcysteine oxidase family.</text>
</comment>
<evidence type="ECO:0000256" key="1">
    <source>
        <dbReference type="ARBA" id="ARBA00001974"/>
    </source>
</evidence>
<evidence type="ECO:0000256" key="7">
    <source>
        <dbReference type="ARBA" id="ARBA00023180"/>
    </source>
</evidence>
<dbReference type="InterPro" id="IPR000008">
    <property type="entry name" value="C2_dom"/>
</dbReference>
<dbReference type="GO" id="GO:0001735">
    <property type="term" value="F:prenylcysteine oxidase activity"/>
    <property type="evidence" value="ECO:0007669"/>
    <property type="project" value="InterPro"/>
</dbReference>
<dbReference type="InterPro" id="IPR036188">
    <property type="entry name" value="FAD/NAD-bd_sf"/>
</dbReference>
<dbReference type="SUPFAM" id="SSF49562">
    <property type="entry name" value="C2 domain (Calcium/lipid-binding domain, CaLB)"/>
    <property type="match status" value="1"/>
</dbReference>
<comment type="caution">
    <text evidence="10">The sequence shown here is derived from an EMBL/GenBank/DDBJ whole genome shotgun (WGS) entry which is preliminary data.</text>
</comment>
<evidence type="ECO:0000256" key="5">
    <source>
        <dbReference type="ARBA" id="ARBA00022827"/>
    </source>
</evidence>
<keyword evidence="11" id="KW-1185">Reference proteome</keyword>
<dbReference type="SUPFAM" id="SSF51971">
    <property type="entry name" value="Nucleotide-binding domain"/>
    <property type="match status" value="1"/>
</dbReference>
<dbReference type="PROSITE" id="PS50176">
    <property type="entry name" value="ARM_REPEAT"/>
    <property type="match status" value="1"/>
</dbReference>
<dbReference type="InterPro" id="IPR011989">
    <property type="entry name" value="ARM-like"/>
</dbReference>
<dbReference type="SUPFAM" id="SSF48371">
    <property type="entry name" value="ARM repeat"/>
    <property type="match status" value="1"/>
</dbReference>
<organism evidence="10 11">
    <name type="scientific">Effrenium voratum</name>
    <dbReference type="NCBI Taxonomy" id="2562239"/>
    <lineage>
        <taxon>Eukaryota</taxon>
        <taxon>Sar</taxon>
        <taxon>Alveolata</taxon>
        <taxon>Dinophyceae</taxon>
        <taxon>Suessiales</taxon>
        <taxon>Symbiodiniaceae</taxon>
        <taxon>Effrenium</taxon>
    </lineage>
</organism>
<evidence type="ECO:0000256" key="6">
    <source>
        <dbReference type="ARBA" id="ARBA00023002"/>
    </source>
</evidence>
<protein>
    <recommendedName>
        <fullName evidence="9">C2 domain-containing protein</fullName>
    </recommendedName>
</protein>
<dbReference type="GO" id="GO:0030327">
    <property type="term" value="P:prenylated protein catabolic process"/>
    <property type="evidence" value="ECO:0007669"/>
    <property type="project" value="TreeGrafter"/>
</dbReference>
<dbReference type="CDD" id="cd00030">
    <property type="entry name" value="C2"/>
    <property type="match status" value="1"/>
</dbReference>
<reference evidence="10" key="1">
    <citation type="submission" date="2023-08" db="EMBL/GenBank/DDBJ databases">
        <authorList>
            <person name="Chen Y."/>
            <person name="Shah S."/>
            <person name="Dougan E. K."/>
            <person name="Thang M."/>
            <person name="Chan C."/>
        </authorList>
    </citation>
    <scope>NUCLEOTIDE SEQUENCE</scope>
</reference>
<accession>A0AA36JI49</accession>
<dbReference type="SMART" id="SM00185">
    <property type="entry name" value="ARM"/>
    <property type="match status" value="6"/>
</dbReference>
<name>A0AA36JI49_9DINO</name>
<evidence type="ECO:0000256" key="2">
    <source>
        <dbReference type="ARBA" id="ARBA00009967"/>
    </source>
</evidence>
<dbReference type="EMBL" id="CAUJNA010003639">
    <property type="protein sequence ID" value="CAJ1406653.1"/>
    <property type="molecule type" value="Genomic_DNA"/>
</dbReference>
<keyword evidence="6" id="KW-0560">Oxidoreductase</keyword>
<dbReference type="InterPro" id="IPR017046">
    <property type="entry name" value="Prenylcysteine_Oxase1"/>
</dbReference>
<keyword evidence="5" id="KW-0274">FAD</keyword>
<dbReference type="PANTHER" id="PTHR15944:SF0">
    <property type="entry name" value="PRENYLCYSTEINE LYASE DOMAIN-CONTAINING PROTEIN"/>
    <property type="match status" value="1"/>
</dbReference>
<dbReference type="PROSITE" id="PS50004">
    <property type="entry name" value="C2"/>
    <property type="match status" value="1"/>
</dbReference>
<dbReference type="PANTHER" id="PTHR15944">
    <property type="entry name" value="FARNESYLCYSTEINE LYASE"/>
    <property type="match status" value="1"/>
</dbReference>
<evidence type="ECO:0000256" key="8">
    <source>
        <dbReference type="PROSITE-ProRule" id="PRU00259"/>
    </source>
</evidence>
<dbReference type="SUPFAM" id="SSF51905">
    <property type="entry name" value="FAD/NAD(P)-binding domain"/>
    <property type="match status" value="1"/>
</dbReference>
<evidence type="ECO:0000259" key="9">
    <source>
        <dbReference type="PROSITE" id="PS50004"/>
    </source>
</evidence>
<dbReference type="InterPro" id="IPR035892">
    <property type="entry name" value="C2_domain_sf"/>
</dbReference>
<dbReference type="Gene3D" id="1.10.405.20">
    <property type="match status" value="1"/>
</dbReference>
<feature type="domain" description="C2" evidence="9">
    <location>
        <begin position="187"/>
        <end position="308"/>
    </location>
</feature>
<evidence type="ECO:0000256" key="4">
    <source>
        <dbReference type="ARBA" id="ARBA00022729"/>
    </source>
</evidence>
<evidence type="ECO:0000313" key="10">
    <source>
        <dbReference type="EMBL" id="CAJ1406653.1"/>
    </source>
</evidence>
<keyword evidence="7" id="KW-0325">Glycoprotein</keyword>
<dbReference type="Pfam" id="PF07156">
    <property type="entry name" value="Prenylcys_lyase"/>
    <property type="match status" value="2"/>
</dbReference>
<dbReference type="GO" id="GO:0030328">
    <property type="term" value="P:prenylcysteine catabolic process"/>
    <property type="evidence" value="ECO:0007669"/>
    <property type="project" value="InterPro"/>
</dbReference>
<comment type="cofactor">
    <cofactor evidence="1">
        <name>FAD</name>
        <dbReference type="ChEBI" id="CHEBI:57692"/>
    </cofactor>
</comment>
<dbReference type="Pfam" id="PF00168">
    <property type="entry name" value="C2"/>
    <property type="match status" value="1"/>
</dbReference>
<dbReference type="InterPro" id="IPR010795">
    <property type="entry name" value="Prenylcys_lyase"/>
</dbReference>
<keyword evidence="3" id="KW-0285">Flavoprotein</keyword>
<dbReference type="Gene3D" id="3.50.50.60">
    <property type="entry name" value="FAD/NAD(P)-binding domain"/>
    <property type="match status" value="1"/>
</dbReference>
<evidence type="ECO:0000256" key="3">
    <source>
        <dbReference type="ARBA" id="ARBA00022630"/>
    </source>
</evidence>
<sequence>MRSDIPPGFTSQVVPGHIGQQPDNVADYTEHLTSGHTKDIDVIPGNMRMPHMEVLGLLYSPIDCLMYMLWLYNTNGCSTRNFGATYLIHIWINTHQLFHMLYRKVLVPFNRGYSSQILQLDKSAALKLTLAEKASIRVNKIMGDIWSLHAMYSIRNGFITVQHVVLHLETLLECDVGDLRHGAAAMAFNLLTFGDLMNIPDRLRQRVQNYILQHKIILNGCIDHPAPGTPEYVYCRVPGKHLSFRTQTRLRSLDPVWNESQDLEGLELGDTMHFKVMSQEDKKEDEFLGEAKLVVSPGGFNGGLVIMLRGRKAGSLRLEVVIPPVFQDTSTSKKQPMTFDSQNPREVVQTITWGTTEEAAHAVASLESLLTSEGVRSRFVAAGIVQPLVALLVDGVMDTRCKAAAALRNLGQCSVGKRILVTSGGVPALMQLFFEGTAQCKEESMAALLNIAAADKVREELVSGGMVPWLLAMLQSTVPSSLAHAVRLLGCLSTDQDVADNFMSASLPRLRQLLQDTHQDVRLQTAFALSRIACADDRRQVLVEANMASPLSRLLEDDSYDCKAEAAGAMAELLSATDKRIFKKIAAHCLDLDILHPLLELLSSHHDACAAHATRALCVLASTQKTGTEMLSRGALKPLVGLLRGHPALARTLRVAKVLQALADFNRSSMDMALSSDSGYELMMSALRLLHEHRGKGLTTPRLPALGSYEMRSPAAMVCGLASFTELRQLALALLLPALVFVYYEPLIDLVRQLFRCDGRAPRASALRSGRHLKVAILGAGMGGSALALWLRDIFGDQVDIAVISNGPVGGRCQTLEFEGCHYEAGASIISEVNILFKALMARFSLKKMELSCNRPLAVYNGTRFLFSTASNAATNGWRWAAEILTTWKLSWRFGFLSLLRLKRLSKCSCAPNFTRLYAALRDGATYVHPRELLSTLGHGCLCLTERKADQWLVREMGLPGAVVRELAEPGMRCNYGGQSCGALHALVGLVSIVGGISSKCFAVVGGNSQVAESCLAQAKPRMIRGLARVVRRANAGTLYEPGYEIGYHVMPEDADRVCSAAAASRGGRVPDTDGLFMEAFHVVVVAHPLEHSRLIFEDCCQGVQANATPEFRRCTAHFLRGTLNLRHFAEAPIRQASPSELRSASGAYEDDPQQSMPLFAPAQILTTNDATTPFYSIGLQLPVDTSSMEKAEEIVASAENGEPQVYKVFAPHPLPEAELDKWFNRSEGSSIHVVDWYAYPQYEVPQSFRPFVLDQGVYYINAVEQVASAMEMSLVGARNVANLIAEWVTQRRGPRGF</sequence>
<gene>
    <name evidence="10" type="ORF">EVOR1521_LOCUS28556</name>
</gene>
<dbReference type="Gene3D" id="2.60.40.150">
    <property type="entry name" value="C2 domain"/>
    <property type="match status" value="1"/>
</dbReference>
<dbReference type="Gene3D" id="1.25.10.10">
    <property type="entry name" value="Leucine-rich Repeat Variant"/>
    <property type="match status" value="2"/>
</dbReference>
<dbReference type="Proteomes" id="UP001178507">
    <property type="component" value="Unassembled WGS sequence"/>
</dbReference>
<evidence type="ECO:0000313" key="11">
    <source>
        <dbReference type="Proteomes" id="UP001178507"/>
    </source>
</evidence>
<proteinExistence type="inferred from homology"/>
<keyword evidence="4" id="KW-0732">Signal</keyword>
<dbReference type="InterPro" id="IPR000225">
    <property type="entry name" value="Armadillo"/>
</dbReference>